<keyword evidence="2" id="KW-1185">Reference proteome</keyword>
<dbReference type="EMBL" id="CP088147">
    <property type="protein sequence ID" value="UTU49857.1"/>
    <property type="molecule type" value="Genomic_DNA"/>
</dbReference>
<dbReference type="RefSeq" id="WP_024503217.1">
    <property type="nucleotide sequence ID" value="NZ_CP088147.1"/>
</dbReference>
<sequence length="109" mass="11905">MTARAQIQLAVDNGPTDTAWQAMANQPERYAPLIRRLAGYYLMCGATENDCDFPQIGTAIELAMPGYAELTPDETYFVRAGAVVVICGYHPDVEIDGMAKMWMADGAPE</sequence>
<proteinExistence type="predicted"/>
<dbReference type="Proteomes" id="UP001060070">
    <property type="component" value="Chromosome"/>
</dbReference>
<protein>
    <submittedName>
        <fullName evidence="1">Uncharacterized protein</fullName>
    </submittedName>
</protein>
<evidence type="ECO:0000313" key="2">
    <source>
        <dbReference type="Proteomes" id="UP001060070"/>
    </source>
</evidence>
<accession>A0AB38T5M6</accession>
<evidence type="ECO:0000313" key="1">
    <source>
        <dbReference type="EMBL" id="UTU49857.1"/>
    </source>
</evidence>
<gene>
    <name evidence="1" type="ORF">LRP29_20445</name>
</gene>
<reference evidence="1 2" key="1">
    <citation type="journal article" date="2022" name="Microbiol. Resour. Announc.">
        <title>Complete Genome Sequence of Mesorhizobium ciceri Strain R30, a Rhizobium Used as a Commercial Inoculant for Chickpea in Argentina.</title>
        <authorList>
            <person name="Foresto E."/>
            <person name="Revale S."/>
            <person name="Primo E."/>
            <person name="Nievas F."/>
            <person name="Carezzano E."/>
            <person name="Puente M."/>
            <person name="Alzari P."/>
            <person name="Mart M."/>
            <person name="Ben-Assaya M."/>
            <person name="Mornico D."/>
            <person name="Santoro M."/>
            <person name="Mart F."/>
            <person name="Giordano W."/>
            <person name="Bogino P."/>
        </authorList>
    </citation>
    <scope>NUCLEOTIDE SEQUENCE [LARGE SCALE GENOMIC DNA]</scope>
    <source>
        <strain evidence="1 2">R30</strain>
    </source>
</reference>
<dbReference type="AlphaFoldDB" id="A0AB38T5M6"/>
<organism evidence="1 2">
    <name type="scientific">Mesorhizobium ciceri</name>
    <dbReference type="NCBI Taxonomy" id="39645"/>
    <lineage>
        <taxon>Bacteria</taxon>
        <taxon>Pseudomonadati</taxon>
        <taxon>Pseudomonadota</taxon>
        <taxon>Alphaproteobacteria</taxon>
        <taxon>Hyphomicrobiales</taxon>
        <taxon>Phyllobacteriaceae</taxon>
        <taxon>Mesorhizobium</taxon>
    </lineage>
</organism>
<name>A0AB38T5M6_9HYPH</name>